<dbReference type="Proteomes" id="UP000220768">
    <property type="component" value="Unassembled WGS sequence"/>
</dbReference>
<name>A0A2A6JH04_9HYPH</name>
<keyword evidence="3" id="KW-1185">Reference proteome</keyword>
<dbReference type="OrthoDB" id="8404303at2"/>
<accession>A0A2A6JH04</accession>
<reference evidence="1 3" key="1">
    <citation type="submission" date="2017-09" db="EMBL/GenBank/DDBJ databases">
        <title>Comparative genomics of rhizobia isolated from Phaseolus vulgaris in China.</title>
        <authorList>
            <person name="Tong W."/>
        </authorList>
    </citation>
    <scope>NUCLEOTIDE SEQUENCE [LARGE SCALE GENOMIC DNA]</scope>
    <source>
        <strain evidence="1 3">C5</strain>
    </source>
</reference>
<proteinExistence type="predicted"/>
<protein>
    <submittedName>
        <fullName evidence="1">Uncharacterized protein</fullName>
    </submittedName>
</protein>
<dbReference type="EMBL" id="NWSV01000003">
    <property type="protein sequence ID" value="PDT05276.1"/>
    <property type="molecule type" value="Genomic_DNA"/>
</dbReference>
<dbReference type="AlphaFoldDB" id="A0A2A6JH04"/>
<accession>A0A3S0XB12</accession>
<evidence type="ECO:0000313" key="4">
    <source>
        <dbReference type="Proteomes" id="UP000278081"/>
    </source>
</evidence>
<gene>
    <name evidence="1" type="ORF">CO666_06560</name>
    <name evidence="2" type="ORF">EFR84_31855</name>
</gene>
<evidence type="ECO:0000313" key="2">
    <source>
        <dbReference type="EMBL" id="RUL96746.1"/>
    </source>
</evidence>
<dbReference type="EMBL" id="RJTJ01000047">
    <property type="protein sequence ID" value="RUL96746.1"/>
    <property type="molecule type" value="Genomic_DNA"/>
</dbReference>
<evidence type="ECO:0000313" key="1">
    <source>
        <dbReference type="EMBL" id="PDT05276.1"/>
    </source>
</evidence>
<dbReference type="Proteomes" id="UP000278081">
    <property type="component" value="Unassembled WGS sequence"/>
</dbReference>
<comment type="caution">
    <text evidence="1">The sequence shown here is derived from an EMBL/GenBank/DDBJ whole genome shotgun (WGS) entry which is preliminary data.</text>
</comment>
<organism evidence="1 3">
    <name type="scientific">Rhizobium chutanense</name>
    <dbReference type="NCBI Taxonomy" id="2035448"/>
    <lineage>
        <taxon>Bacteria</taxon>
        <taxon>Pseudomonadati</taxon>
        <taxon>Pseudomonadota</taxon>
        <taxon>Alphaproteobacteria</taxon>
        <taxon>Hyphomicrobiales</taxon>
        <taxon>Rhizobiaceae</taxon>
        <taxon>Rhizobium/Agrobacterium group</taxon>
        <taxon>Rhizobium</taxon>
    </lineage>
</organism>
<evidence type="ECO:0000313" key="3">
    <source>
        <dbReference type="Proteomes" id="UP000220768"/>
    </source>
</evidence>
<reference evidence="2 4" key="2">
    <citation type="submission" date="2018-11" db="EMBL/GenBank/DDBJ databases">
        <title>Rhizobium chutanense sp. nov., isolated from root nodules of Phaseolus vulgaris in China.</title>
        <authorList>
            <person name="Huo Y."/>
        </authorList>
    </citation>
    <scope>NUCLEOTIDE SEQUENCE [LARGE SCALE GENOMIC DNA]</scope>
    <source>
        <strain evidence="2 4">C16</strain>
    </source>
</reference>
<sequence length="62" mass="6927">MKDRVPIVNIRASRLGTKFELVKIVILSLTNVQNIHVTLVGINIRLIVIETAAHHQDLLACD</sequence>